<dbReference type="InterPro" id="IPR047111">
    <property type="entry name" value="YbaP-like"/>
</dbReference>
<reference evidence="2 3" key="1">
    <citation type="submission" date="2020-08" db="EMBL/GenBank/DDBJ databases">
        <title>Genome sequence of Sphingomonas daechungensis KACC 18115T.</title>
        <authorList>
            <person name="Hyun D.-W."/>
            <person name="Bae J.-W."/>
        </authorList>
    </citation>
    <scope>NUCLEOTIDE SEQUENCE [LARGE SCALE GENOMIC DNA]</scope>
    <source>
        <strain evidence="2 3">KACC 18115</strain>
    </source>
</reference>
<feature type="chain" id="PRO_5047387910" evidence="1">
    <location>
        <begin position="28"/>
        <end position="299"/>
    </location>
</feature>
<dbReference type="Pfam" id="PF01963">
    <property type="entry name" value="TraB_PrgY_gumN"/>
    <property type="match status" value="1"/>
</dbReference>
<keyword evidence="1" id="KW-0732">Signal</keyword>
<evidence type="ECO:0000256" key="1">
    <source>
        <dbReference type="SAM" id="SignalP"/>
    </source>
</evidence>
<dbReference type="RefSeq" id="WP_187714744.1">
    <property type="nucleotide sequence ID" value="NZ_CP060780.1"/>
</dbReference>
<keyword evidence="3" id="KW-1185">Reference proteome</keyword>
<evidence type="ECO:0000313" key="3">
    <source>
        <dbReference type="Proteomes" id="UP000516134"/>
    </source>
</evidence>
<organism evidence="2 3">
    <name type="scientific">Sphingomonas daechungensis</name>
    <dbReference type="NCBI Taxonomy" id="1176646"/>
    <lineage>
        <taxon>Bacteria</taxon>
        <taxon>Pseudomonadati</taxon>
        <taxon>Pseudomonadota</taxon>
        <taxon>Alphaproteobacteria</taxon>
        <taxon>Sphingomonadales</taxon>
        <taxon>Sphingomonadaceae</taxon>
        <taxon>Sphingomonas</taxon>
    </lineage>
</organism>
<dbReference type="PANTHER" id="PTHR40590:SF1">
    <property type="entry name" value="CYTOPLASMIC PROTEIN"/>
    <property type="match status" value="1"/>
</dbReference>
<gene>
    <name evidence="2" type="ORF">H9L15_00015</name>
</gene>
<dbReference type="EMBL" id="CP060780">
    <property type="protein sequence ID" value="QNP43314.1"/>
    <property type="molecule type" value="Genomic_DNA"/>
</dbReference>
<feature type="signal peptide" evidence="1">
    <location>
        <begin position="1"/>
        <end position="27"/>
    </location>
</feature>
<evidence type="ECO:0000313" key="2">
    <source>
        <dbReference type="EMBL" id="QNP43314.1"/>
    </source>
</evidence>
<dbReference type="InterPro" id="IPR002816">
    <property type="entry name" value="TraB/PrgY/GumN_fam"/>
</dbReference>
<dbReference type="CDD" id="cd14789">
    <property type="entry name" value="Tiki"/>
    <property type="match status" value="1"/>
</dbReference>
<proteinExistence type="predicted"/>
<protein>
    <submittedName>
        <fullName evidence="2">TraB/GumN family protein</fullName>
    </submittedName>
</protein>
<accession>A0ABX6T175</accession>
<sequence>MLRKLIRRGLAALGLVTVAASGTPAIARSSNAPALWEVKDKDTTVYLFGTIHLLPKDQSAWRTPKFDKAVQNSQTLVLETLIDTANPQQLGSIMAALGYSSGLPPIADRVPAAKRPQLEAAIAKTQIPRAMFDRMETWAASFTLLGVQFQMLGVEGEQGVEAVLRKSFAAAGKPVGELETNREQLSYFDRLPEEAQRNLLEGSIENPEAMRSQFAQMLQAWLSGDVKSIGNSFNKDLEGSPELKAALLTRRNYNWSQWIERRMTQPGTVMVAVGAGHLAGDGSVQQYLQSRGYKVKRLQ</sequence>
<name>A0ABX6T175_9SPHN</name>
<dbReference type="Proteomes" id="UP000516134">
    <property type="component" value="Chromosome"/>
</dbReference>
<dbReference type="PANTHER" id="PTHR40590">
    <property type="entry name" value="CYTOPLASMIC PROTEIN-RELATED"/>
    <property type="match status" value="1"/>
</dbReference>